<proteinExistence type="predicted"/>
<dbReference type="PANTHER" id="PTHR24148">
    <property type="entry name" value="ANKYRIN REPEAT DOMAIN-CONTAINING PROTEIN 39 HOMOLOG-RELATED"/>
    <property type="match status" value="1"/>
</dbReference>
<organism evidence="2 3">
    <name type="scientific">Setomelanomma holmii</name>
    <dbReference type="NCBI Taxonomy" id="210430"/>
    <lineage>
        <taxon>Eukaryota</taxon>
        <taxon>Fungi</taxon>
        <taxon>Dikarya</taxon>
        <taxon>Ascomycota</taxon>
        <taxon>Pezizomycotina</taxon>
        <taxon>Dothideomycetes</taxon>
        <taxon>Pleosporomycetidae</taxon>
        <taxon>Pleosporales</taxon>
        <taxon>Pleosporineae</taxon>
        <taxon>Phaeosphaeriaceae</taxon>
        <taxon>Setomelanomma</taxon>
    </lineage>
</organism>
<dbReference type="AlphaFoldDB" id="A0A9P4HGE6"/>
<dbReference type="InterPro" id="IPR052895">
    <property type="entry name" value="HetReg/Transcr_Mod"/>
</dbReference>
<sequence length="623" mass="70836">MSFCGQSTCRISCSLTTHDIDRTPEYYALSYCWGDSKDLTAIECNGQGLSVSPGLLNALISLQSLRSNLNMEYFWIDQICINQNDKDEQTDQVNLMRTIYAQSQRTLIWLGPYDIKADGDTFGLVDLIDRARREDACPKPLPTNPRSVCEYITPQRNGKLGLPELSSRRWAALATFMRRPWFTRAWVIQEAALSRTSPLMICGEAACLWDKFFDAIAWLDELRYQDHTAFRSNGIVPLFIHRLRQCRDTETGLPRYWNLEAILISISGLQATDARDHIYAYLGLTIDAQNRERRDPVLTPNYRKDKYKVFEDIARYCIRKSGRLNILGVGEAGNGWCNDSCFSPPSWVPRWDVEIRSGPHKKIPGPIDLTDDKEDVKVITTVHALGHRASLDSSAQILETNNTNELVLRGIHVDTVIWCSDILNDKDFITRTEDIRLNLLENPTTALWEAVVEQLNIKLDTTDQRFHDAAKAFYLALVTGESPERTSAKNEPMGTFWCYLGTCYLFKYRYVQHIDLHHMPTPPILYTCALLAPDGVQDRVVTHLDGLKLFATQNGYIGCGTGMLGVQDEVYVMYGGATPHVLRQDGKNGYQFLGEAYIHGYMEGEALDKVKEGVFHDEWVTLR</sequence>
<evidence type="ECO:0000259" key="1">
    <source>
        <dbReference type="Pfam" id="PF06985"/>
    </source>
</evidence>
<dbReference type="InterPro" id="IPR010730">
    <property type="entry name" value="HET"/>
</dbReference>
<dbReference type="Proteomes" id="UP000799777">
    <property type="component" value="Unassembled WGS sequence"/>
</dbReference>
<dbReference type="Pfam" id="PF06985">
    <property type="entry name" value="HET"/>
    <property type="match status" value="1"/>
</dbReference>
<protein>
    <submittedName>
        <fullName evidence="2">HET-domain-containing protein</fullName>
    </submittedName>
</protein>
<accession>A0A9P4HGE6</accession>
<dbReference type="OrthoDB" id="5386682at2759"/>
<gene>
    <name evidence="2" type="ORF">EK21DRAFT_57802</name>
</gene>
<evidence type="ECO:0000313" key="3">
    <source>
        <dbReference type="Proteomes" id="UP000799777"/>
    </source>
</evidence>
<dbReference type="Pfam" id="PF26639">
    <property type="entry name" value="Het-6_barrel"/>
    <property type="match status" value="1"/>
</dbReference>
<comment type="caution">
    <text evidence="2">The sequence shown here is derived from an EMBL/GenBank/DDBJ whole genome shotgun (WGS) entry which is preliminary data.</text>
</comment>
<evidence type="ECO:0000313" key="2">
    <source>
        <dbReference type="EMBL" id="KAF2033769.1"/>
    </source>
</evidence>
<reference evidence="2" key="1">
    <citation type="journal article" date="2020" name="Stud. Mycol.">
        <title>101 Dothideomycetes genomes: a test case for predicting lifestyles and emergence of pathogens.</title>
        <authorList>
            <person name="Haridas S."/>
            <person name="Albert R."/>
            <person name="Binder M."/>
            <person name="Bloem J."/>
            <person name="Labutti K."/>
            <person name="Salamov A."/>
            <person name="Andreopoulos B."/>
            <person name="Baker S."/>
            <person name="Barry K."/>
            <person name="Bills G."/>
            <person name="Bluhm B."/>
            <person name="Cannon C."/>
            <person name="Castanera R."/>
            <person name="Culley D."/>
            <person name="Daum C."/>
            <person name="Ezra D."/>
            <person name="Gonzalez J."/>
            <person name="Henrissat B."/>
            <person name="Kuo A."/>
            <person name="Liang C."/>
            <person name="Lipzen A."/>
            <person name="Lutzoni F."/>
            <person name="Magnuson J."/>
            <person name="Mondo S."/>
            <person name="Nolan M."/>
            <person name="Ohm R."/>
            <person name="Pangilinan J."/>
            <person name="Park H.-J."/>
            <person name="Ramirez L."/>
            <person name="Alfaro M."/>
            <person name="Sun H."/>
            <person name="Tritt A."/>
            <person name="Yoshinaga Y."/>
            <person name="Zwiers L.-H."/>
            <person name="Turgeon B."/>
            <person name="Goodwin S."/>
            <person name="Spatafora J."/>
            <person name="Crous P."/>
            <person name="Grigoriev I."/>
        </authorList>
    </citation>
    <scope>NUCLEOTIDE SEQUENCE</scope>
    <source>
        <strain evidence="2">CBS 110217</strain>
    </source>
</reference>
<keyword evidence="3" id="KW-1185">Reference proteome</keyword>
<feature type="domain" description="Heterokaryon incompatibility" evidence="1">
    <location>
        <begin position="26"/>
        <end position="190"/>
    </location>
</feature>
<dbReference type="EMBL" id="ML978164">
    <property type="protein sequence ID" value="KAF2033769.1"/>
    <property type="molecule type" value="Genomic_DNA"/>
</dbReference>
<name>A0A9P4HGE6_9PLEO</name>
<dbReference type="PANTHER" id="PTHR24148:SF64">
    <property type="entry name" value="HETEROKARYON INCOMPATIBILITY DOMAIN-CONTAINING PROTEIN"/>
    <property type="match status" value="1"/>
</dbReference>